<comment type="caution">
    <text evidence="2">The sequence shown here is derived from an EMBL/GenBank/DDBJ whole genome shotgun (WGS) entry which is preliminary data.</text>
</comment>
<feature type="binding site" evidence="1">
    <location>
        <begin position="10"/>
        <end position="17"/>
    </location>
    <ligand>
        <name>substrate</name>
    </ligand>
</feature>
<reference evidence="2 3" key="1">
    <citation type="journal article" date="2015" name="Nature">
        <title>rRNA introns, odd ribosomes, and small enigmatic genomes across a large radiation of phyla.</title>
        <authorList>
            <person name="Brown C.T."/>
            <person name="Hug L.A."/>
            <person name="Thomas B.C."/>
            <person name="Sharon I."/>
            <person name="Castelle C.J."/>
            <person name="Singh A."/>
            <person name="Wilkins M.J."/>
            <person name="Williams K.H."/>
            <person name="Banfield J.F."/>
        </authorList>
    </citation>
    <scope>NUCLEOTIDE SEQUENCE [LARGE SCALE GENOMIC DNA]</scope>
</reference>
<dbReference type="GO" id="GO:0016791">
    <property type="term" value="F:phosphatase activity"/>
    <property type="evidence" value="ECO:0007669"/>
    <property type="project" value="TreeGrafter"/>
</dbReference>
<organism evidence="2 3">
    <name type="scientific">Candidatus Nomurabacteria bacterium GW2011_GWA2_43_15</name>
    <dbReference type="NCBI Taxonomy" id="1618738"/>
    <lineage>
        <taxon>Bacteria</taxon>
        <taxon>Candidatus Nomuraibacteriota</taxon>
    </lineage>
</organism>
<dbReference type="Pfam" id="PF00300">
    <property type="entry name" value="His_Phos_1"/>
    <property type="match status" value="1"/>
</dbReference>
<dbReference type="GO" id="GO:0005829">
    <property type="term" value="C:cytosol"/>
    <property type="evidence" value="ECO:0007669"/>
    <property type="project" value="TreeGrafter"/>
</dbReference>
<dbReference type="Proteomes" id="UP000034646">
    <property type="component" value="Unassembled WGS sequence"/>
</dbReference>
<feature type="binding site" evidence="1">
    <location>
        <position position="61"/>
    </location>
    <ligand>
        <name>substrate</name>
    </ligand>
</feature>
<protein>
    <recommendedName>
        <fullName evidence="4">Phosphoglycerate mutase</fullName>
    </recommendedName>
</protein>
<evidence type="ECO:0008006" key="4">
    <source>
        <dbReference type="Google" id="ProtNLM"/>
    </source>
</evidence>
<dbReference type="InterPro" id="IPR029033">
    <property type="entry name" value="His_PPase_superfam"/>
</dbReference>
<gene>
    <name evidence="2" type="ORF">UV76_C0001G0001</name>
</gene>
<dbReference type="SUPFAM" id="SSF53254">
    <property type="entry name" value="Phosphoglycerate mutase-like"/>
    <property type="match status" value="1"/>
</dbReference>
<dbReference type="PANTHER" id="PTHR48100">
    <property type="entry name" value="BROAD-SPECIFICITY PHOSPHATASE YOR283W-RELATED"/>
    <property type="match status" value="1"/>
</dbReference>
<dbReference type="SMART" id="SM00855">
    <property type="entry name" value="PGAM"/>
    <property type="match status" value="1"/>
</dbReference>
<proteinExistence type="predicted"/>
<dbReference type="InterPro" id="IPR013078">
    <property type="entry name" value="His_Pase_superF_clade-1"/>
</dbReference>
<dbReference type="AlphaFoldDB" id="A0A0G1DUH9"/>
<evidence type="ECO:0000256" key="1">
    <source>
        <dbReference type="PIRSR" id="PIRSR613078-2"/>
    </source>
</evidence>
<dbReference type="PANTHER" id="PTHR48100:SF44">
    <property type="entry name" value="PHOSPHATASE C1620.13-RELATED"/>
    <property type="match status" value="1"/>
</dbReference>
<dbReference type="InterPro" id="IPR050275">
    <property type="entry name" value="PGM_Phosphatase"/>
</dbReference>
<dbReference type="CDD" id="cd07067">
    <property type="entry name" value="HP_PGM_like"/>
    <property type="match status" value="1"/>
</dbReference>
<name>A0A0G1DUH9_9BACT</name>
<evidence type="ECO:0000313" key="2">
    <source>
        <dbReference type="EMBL" id="KKT01243.1"/>
    </source>
</evidence>
<accession>A0A0G1DUH9</accession>
<evidence type="ECO:0000313" key="3">
    <source>
        <dbReference type="Proteomes" id="UP000034646"/>
    </source>
</evidence>
<dbReference type="Gene3D" id="3.40.50.1240">
    <property type="entry name" value="Phosphoglycerate mutase-like"/>
    <property type="match status" value="1"/>
</dbReference>
<sequence>MATKLIYFVRHGETEFNAEGVRQGPEGPLTAKGREQALATAKRFPKENGRPQVIIASPYERTKETAGIIAKELNMRKVEYSDLLKERRNPSEVVGHWGGEPEVRQIIDRIDKSYHADDLRVSDEENFSDLKARAKKLLVFIKRRSEKRIIMVTHGIFLKMIISFMTYGDTLTASQYNTLSYFNPINNAGMAICSYTPHWFKEGEWKLLVWNDLA</sequence>
<dbReference type="EMBL" id="LCFS01000001">
    <property type="protein sequence ID" value="KKT01243.1"/>
    <property type="molecule type" value="Genomic_DNA"/>
</dbReference>
<dbReference type="STRING" id="1618738.UV76_C0001G0001"/>